<sequence length="738" mass="77761">MSVNKTIINSSILVSLSSYAFAEAPVYEVHGSFGGARADAVSVSANGKVFGVRRMSSSGAYDKSFIVTPDGITDIGSLIDSGGTALMAVSANGVAATGISTVNATESHAFWWSFDTGMIDIGTLGGAASYANSISSDGNVVAGDSQTNNNATIAFRWTPQDGILSLGTLGGDVSFANAVSADGSTIVGYSTMDSFETRAFRWTQSSGMYNLGSLGGNNSTARGVSSDGSVIVGTSDTSDGQQHAFRWTAQTGMVNIHSLLGSQQSIADLVSADGNVVAGAAIFDTGFNEAFRWTAQTGMISLGSLGGGLSQALSMSADGSAVVGYSYTDTMAMHAFHWTTRDGMIDLGTIGGTSAVAWDISEDGSVVAGMSETAEGNIHATLWKIPKPEPVIDPVVTPETPTTDPETGPNPGENPGSGPVITPSPTEPSIEAPVIIDVDHTVATVLKLANIGFSAMEAQRLTVNKLQGVCNVDAAGKTCFTQFTDFSGFGDQRDLLSGLTLGHGFTENFSAGLTLAHSFWRQQPDGYNSGSDNFGGGAYAQWQDKTASGEWYMRFTLAANRYDADIMRPRLDYTEAGTGESRVQGWSSALEAGRTENLSFNNARFGYYGGLRYSEVTMDGYTETNAEFPFTYSDMTYRLTTAYAGANYSAALNDRLRWSANIEIEQDLVHDDPEFNAKADYIGGLVFSSDFAHTRGSASTSLIYAINDSVDLSFTPYLIRTATRENALGATARVSGRF</sequence>
<dbReference type="Proteomes" id="UP001184614">
    <property type="component" value="Unassembled WGS sequence"/>
</dbReference>
<dbReference type="InterPro" id="IPR036709">
    <property type="entry name" value="Autotransporte_beta_dom_sf"/>
</dbReference>
<comment type="caution">
    <text evidence="4">The sequence shown here is derived from an EMBL/GenBank/DDBJ whole genome shotgun (WGS) entry which is preliminary data.</text>
</comment>
<gene>
    <name evidence="4" type="ORF">J2782_002574</name>
</gene>
<dbReference type="PROSITE" id="PS51208">
    <property type="entry name" value="AUTOTRANSPORTER"/>
    <property type="match status" value="1"/>
</dbReference>
<feature type="signal peptide" evidence="2">
    <location>
        <begin position="1"/>
        <end position="22"/>
    </location>
</feature>
<organism evidence="4 5">
    <name type="scientific">Brucella pseudogrignonensis</name>
    <dbReference type="NCBI Taxonomy" id="419475"/>
    <lineage>
        <taxon>Bacteria</taxon>
        <taxon>Pseudomonadati</taxon>
        <taxon>Pseudomonadota</taxon>
        <taxon>Alphaproteobacteria</taxon>
        <taxon>Hyphomicrobiales</taxon>
        <taxon>Brucellaceae</taxon>
        <taxon>Brucella/Ochrobactrum group</taxon>
        <taxon>Brucella</taxon>
    </lineage>
</organism>
<keyword evidence="2" id="KW-0732">Signal</keyword>
<evidence type="ECO:0000256" key="1">
    <source>
        <dbReference type="SAM" id="MobiDB-lite"/>
    </source>
</evidence>
<dbReference type="InterPro" id="IPR014262">
    <property type="entry name" value="HAF_rpt"/>
</dbReference>
<evidence type="ECO:0000259" key="3">
    <source>
        <dbReference type="PROSITE" id="PS51208"/>
    </source>
</evidence>
<dbReference type="NCBIfam" id="TIGR02913">
    <property type="entry name" value="HAF_rpt"/>
    <property type="match status" value="7"/>
</dbReference>
<name>A0ABU1M9W0_9HYPH</name>
<feature type="chain" id="PRO_5047297191" evidence="2">
    <location>
        <begin position="23"/>
        <end position="738"/>
    </location>
</feature>
<dbReference type="InterPro" id="IPR005546">
    <property type="entry name" value="Autotransporte_beta"/>
</dbReference>
<accession>A0ABU1M9W0</accession>
<feature type="compositionally biased region" description="Low complexity" evidence="1">
    <location>
        <begin position="392"/>
        <end position="419"/>
    </location>
</feature>
<evidence type="ECO:0000313" key="4">
    <source>
        <dbReference type="EMBL" id="MDR6432832.1"/>
    </source>
</evidence>
<reference evidence="4 5" key="1">
    <citation type="submission" date="2023-07" db="EMBL/GenBank/DDBJ databases">
        <title>Sorghum-associated microbial communities from plants grown in Nebraska, USA.</title>
        <authorList>
            <person name="Schachtman D."/>
        </authorList>
    </citation>
    <scope>NUCLEOTIDE SEQUENCE [LARGE SCALE GENOMIC DNA]</scope>
    <source>
        <strain evidence="4 5">DS1730</strain>
    </source>
</reference>
<dbReference type="Gene3D" id="2.40.128.130">
    <property type="entry name" value="Autotransporter beta-domain"/>
    <property type="match status" value="1"/>
</dbReference>
<evidence type="ECO:0000256" key="2">
    <source>
        <dbReference type="SAM" id="SignalP"/>
    </source>
</evidence>
<dbReference type="SUPFAM" id="SSF103515">
    <property type="entry name" value="Autotransporter"/>
    <property type="match status" value="1"/>
</dbReference>
<dbReference type="SMART" id="SM00869">
    <property type="entry name" value="Autotransporter"/>
    <property type="match status" value="1"/>
</dbReference>
<dbReference type="EMBL" id="JAVDQT010000003">
    <property type="protein sequence ID" value="MDR6432832.1"/>
    <property type="molecule type" value="Genomic_DNA"/>
</dbReference>
<keyword evidence="5" id="KW-1185">Reference proteome</keyword>
<feature type="domain" description="Autotransporter" evidence="3">
    <location>
        <begin position="445"/>
        <end position="738"/>
    </location>
</feature>
<evidence type="ECO:0000313" key="5">
    <source>
        <dbReference type="Proteomes" id="UP001184614"/>
    </source>
</evidence>
<feature type="region of interest" description="Disordered" evidence="1">
    <location>
        <begin position="389"/>
        <end position="428"/>
    </location>
</feature>
<dbReference type="RefSeq" id="WP_310013068.1">
    <property type="nucleotide sequence ID" value="NZ_JAVDQT010000003.1"/>
</dbReference>
<protein>
    <submittedName>
        <fullName evidence="4">HAF family extracellular repeat protein</fullName>
    </submittedName>
</protein>
<dbReference type="Pfam" id="PF03797">
    <property type="entry name" value="Autotransporter"/>
    <property type="match status" value="1"/>
</dbReference>
<proteinExistence type="predicted"/>